<dbReference type="EMBL" id="JACOFZ010000002">
    <property type="protein sequence ID" value="MBC3881624.1"/>
    <property type="molecule type" value="Genomic_DNA"/>
</dbReference>
<protein>
    <submittedName>
        <fullName evidence="2">Phosphotransferase family protein</fullName>
    </submittedName>
</protein>
<keyword evidence="3" id="KW-1185">Reference proteome</keyword>
<dbReference type="RefSeq" id="WP_186915881.1">
    <property type="nucleotide sequence ID" value="NZ_JACOFZ010000002.1"/>
</dbReference>
<dbReference type="InterPro" id="IPR002575">
    <property type="entry name" value="Aminoglycoside_PTrfase"/>
</dbReference>
<dbReference type="InterPro" id="IPR011009">
    <property type="entry name" value="Kinase-like_dom_sf"/>
</dbReference>
<dbReference type="AlphaFoldDB" id="A0A923KTI2"/>
<evidence type="ECO:0000313" key="3">
    <source>
        <dbReference type="Proteomes" id="UP000627446"/>
    </source>
</evidence>
<dbReference type="Gene3D" id="3.90.1200.10">
    <property type="match status" value="1"/>
</dbReference>
<dbReference type="InterPro" id="IPR041726">
    <property type="entry name" value="ACAD10_11_N"/>
</dbReference>
<gene>
    <name evidence="2" type="ORF">H8K36_09590</name>
</gene>
<name>A0A923KTI2_9BURK</name>
<sequence length="356" mass="40486">MNAMNDQASAVRAGEELPIDKVDAFVKQHVTGLQGTPEIEQFAGGASNLTYLLRYPDRDLILRRPPFGHRAKSAHDMLREAKIMQALKPVYPYVPAVIASCDDASVMDCDFYVMERIHGIIPRHNMPKGMVLSEQETRRLCLNVIDKMIELHQIDYQAAGLAGIAKGEGYVQRQMDGWSERYRKAKTEDVGDFEQVIAWLQAKMPAKDVATCLIHNDFRFDNVVLNPDNSSEVIGVLDWEMATLGDPLMDLGNTLAYWVQADDDAVFQSVRRQPTHLPGMLKREEVIAYYGEKTGYRVDNFDFYAIFGLFRLAVIVQQIYYRFFHGQTTNPAFANFGKMSNYLEQRCLRLIAASRL</sequence>
<proteinExistence type="predicted"/>
<dbReference type="SUPFAM" id="SSF56112">
    <property type="entry name" value="Protein kinase-like (PK-like)"/>
    <property type="match status" value="1"/>
</dbReference>
<comment type="caution">
    <text evidence="2">The sequence shown here is derived from an EMBL/GenBank/DDBJ whole genome shotgun (WGS) entry which is preliminary data.</text>
</comment>
<dbReference type="Pfam" id="PF01636">
    <property type="entry name" value="APH"/>
    <property type="match status" value="1"/>
</dbReference>
<reference evidence="2" key="1">
    <citation type="submission" date="2020-08" db="EMBL/GenBank/DDBJ databases">
        <title>Novel species isolated from subtropical streams in China.</title>
        <authorList>
            <person name="Lu H."/>
        </authorList>
    </citation>
    <scope>NUCLEOTIDE SEQUENCE</scope>
    <source>
        <strain evidence="2">LX22W</strain>
    </source>
</reference>
<dbReference type="CDD" id="cd05154">
    <property type="entry name" value="ACAD10_11_N-like"/>
    <property type="match status" value="1"/>
</dbReference>
<dbReference type="Gene3D" id="3.30.200.20">
    <property type="entry name" value="Phosphorylase Kinase, domain 1"/>
    <property type="match status" value="1"/>
</dbReference>
<dbReference type="PANTHER" id="PTHR47829:SF1">
    <property type="entry name" value="HAD FAMILY PHOSPHATASE"/>
    <property type="match status" value="1"/>
</dbReference>
<dbReference type="InterPro" id="IPR052898">
    <property type="entry name" value="ACAD10-like"/>
</dbReference>
<evidence type="ECO:0000313" key="2">
    <source>
        <dbReference type="EMBL" id="MBC3881624.1"/>
    </source>
</evidence>
<accession>A0A923KTI2</accession>
<organism evidence="2 3">
    <name type="scientific">Undibacterium nitidum</name>
    <dbReference type="NCBI Taxonomy" id="2762298"/>
    <lineage>
        <taxon>Bacteria</taxon>
        <taxon>Pseudomonadati</taxon>
        <taxon>Pseudomonadota</taxon>
        <taxon>Betaproteobacteria</taxon>
        <taxon>Burkholderiales</taxon>
        <taxon>Oxalobacteraceae</taxon>
        <taxon>Undibacterium</taxon>
    </lineage>
</organism>
<dbReference type="Proteomes" id="UP000627446">
    <property type="component" value="Unassembled WGS sequence"/>
</dbReference>
<feature type="domain" description="Aminoglycoside phosphotransferase" evidence="1">
    <location>
        <begin position="38"/>
        <end position="274"/>
    </location>
</feature>
<dbReference type="PANTHER" id="PTHR47829">
    <property type="entry name" value="HYDROLASE, PUTATIVE (AFU_ORTHOLOGUE AFUA_1G12880)-RELATED"/>
    <property type="match status" value="1"/>
</dbReference>
<evidence type="ECO:0000259" key="1">
    <source>
        <dbReference type="Pfam" id="PF01636"/>
    </source>
</evidence>